<dbReference type="Proteomes" id="UP000609966">
    <property type="component" value="Segment"/>
</dbReference>
<sequence length="95" mass="11172">MRRLFHVKQLVVEISERNKEKTWVLASSVEEAQKFYYRFVQFDKTTKFTTLTKKEAQTINIYGDNKKFIETLATRVSRMANTETPTYLLSQGGEL</sequence>
<evidence type="ECO:0000313" key="1">
    <source>
        <dbReference type="EMBL" id="QIG60989.1"/>
    </source>
</evidence>
<dbReference type="EMBL" id="MN939540">
    <property type="protein sequence ID" value="QIG60989.1"/>
    <property type="molecule type" value="Genomic_DNA"/>
</dbReference>
<organism evidence="1 2">
    <name type="scientific">Listeria phage vB_Liva_VAfA18</name>
    <dbReference type="NCBI Taxonomy" id="2712945"/>
    <lineage>
        <taxon>Viruses</taxon>
        <taxon>Duplodnaviria</taxon>
        <taxon>Heunggongvirae</taxon>
        <taxon>Uroviricota</taxon>
        <taxon>Caudoviricetes</taxon>
        <taxon>Herelleviridae</taxon>
        <taxon>Jasinskavirinae</taxon>
        <taxon>Pecentumvirus</taxon>
        <taxon>Pecentumvirus list36</taxon>
    </lineage>
</organism>
<protein>
    <submittedName>
        <fullName evidence="1">Uncharacterized protein</fullName>
    </submittedName>
</protein>
<accession>A0A858EB92</accession>
<name>A0A858EB92_9CAUD</name>
<evidence type="ECO:0000313" key="2">
    <source>
        <dbReference type="Proteomes" id="UP000609966"/>
    </source>
</evidence>
<proteinExistence type="predicted"/>
<gene>
    <name evidence="1" type="ORF">vBLivaVAfA18_065</name>
</gene>
<reference evidence="1" key="1">
    <citation type="submission" date="2020-01" db="EMBL/GenBank/DDBJ databases">
        <title>Comparative genomic and phylogenetic analyses of the P100virus genus of Listeria bacteriophages and report of two new members.</title>
        <authorList>
            <person name="Blanco Fernandez M.D."/>
            <person name="Barrios M.E."/>
            <person name="Mbayed V.A."/>
            <person name="Klumpp J."/>
        </authorList>
    </citation>
    <scope>NUCLEOTIDE SEQUENCE</scope>
</reference>